<dbReference type="STRING" id="2656787.A0A370TM80"/>
<name>A0A370TM80_9HELO</name>
<feature type="region of interest" description="Disordered" evidence="14">
    <location>
        <begin position="95"/>
        <end position="196"/>
    </location>
</feature>
<dbReference type="InterPro" id="IPR001650">
    <property type="entry name" value="Helicase_C-like"/>
</dbReference>
<dbReference type="InterPro" id="IPR027417">
    <property type="entry name" value="P-loop_NTPase"/>
</dbReference>
<dbReference type="PROSITE" id="PS51192">
    <property type="entry name" value="HELICASE_ATP_BIND_1"/>
    <property type="match status" value="1"/>
</dbReference>
<proteinExistence type="inferred from homology"/>
<dbReference type="SMART" id="SM00490">
    <property type="entry name" value="HELICc"/>
    <property type="match status" value="1"/>
</dbReference>
<keyword evidence="8" id="KW-0347">Helicase</keyword>
<feature type="domain" description="Helicase ATP-binding" evidence="15">
    <location>
        <begin position="266"/>
        <end position="434"/>
    </location>
</feature>
<evidence type="ECO:0000313" key="17">
    <source>
        <dbReference type="EMBL" id="RDL36629.1"/>
    </source>
</evidence>
<evidence type="ECO:0000256" key="6">
    <source>
        <dbReference type="ARBA" id="ARBA00022763"/>
    </source>
</evidence>
<dbReference type="GO" id="GO:0000400">
    <property type="term" value="F:four-way junction DNA binding"/>
    <property type="evidence" value="ECO:0007669"/>
    <property type="project" value="TreeGrafter"/>
</dbReference>
<evidence type="ECO:0000259" key="15">
    <source>
        <dbReference type="PROSITE" id="PS51192"/>
    </source>
</evidence>
<evidence type="ECO:0000313" key="18">
    <source>
        <dbReference type="Proteomes" id="UP000254866"/>
    </source>
</evidence>
<dbReference type="Pfam" id="PF04851">
    <property type="entry name" value="ResIII"/>
    <property type="match status" value="1"/>
</dbReference>
<dbReference type="CDD" id="cd12091">
    <property type="entry name" value="FANCM_ID"/>
    <property type="match status" value="1"/>
</dbReference>
<dbReference type="GO" id="GO:0005634">
    <property type="term" value="C:nucleus"/>
    <property type="evidence" value="ECO:0007669"/>
    <property type="project" value="UniProtKB-SubCell"/>
</dbReference>
<evidence type="ECO:0000256" key="13">
    <source>
        <dbReference type="RuleBase" id="RU367027"/>
    </source>
</evidence>
<keyword evidence="9" id="KW-0067">ATP-binding</keyword>
<comment type="subcellular location">
    <subcellularLocation>
        <location evidence="2 13">Nucleus</location>
    </subcellularLocation>
</comment>
<reference evidence="17 18" key="1">
    <citation type="journal article" date="2018" name="IMA Fungus">
        <title>IMA Genome-F 9: Draft genome sequence of Annulohypoxylon stygium, Aspergillus mulundensis, Berkeleyomyces basicola (syn. Thielaviopsis basicola), Ceratocystis smalleyi, two Cercospora beticola strains, Coleophoma cylindrospora, Fusarium fracticaudum, Phialophora cf. hyalina, and Morchella septimelata.</title>
        <authorList>
            <person name="Wingfield B.D."/>
            <person name="Bills G.F."/>
            <person name="Dong Y."/>
            <person name="Huang W."/>
            <person name="Nel W.J."/>
            <person name="Swalarsk-Parry B.S."/>
            <person name="Vaghefi N."/>
            <person name="Wilken P.M."/>
            <person name="An Z."/>
            <person name="de Beer Z.W."/>
            <person name="De Vos L."/>
            <person name="Chen L."/>
            <person name="Duong T.A."/>
            <person name="Gao Y."/>
            <person name="Hammerbacher A."/>
            <person name="Kikkert J.R."/>
            <person name="Li Y."/>
            <person name="Li H."/>
            <person name="Li K."/>
            <person name="Li Q."/>
            <person name="Liu X."/>
            <person name="Ma X."/>
            <person name="Naidoo K."/>
            <person name="Pethybridge S.J."/>
            <person name="Sun J."/>
            <person name="Steenkamp E.T."/>
            <person name="van der Nest M.A."/>
            <person name="van Wyk S."/>
            <person name="Wingfield M.J."/>
            <person name="Xiong C."/>
            <person name="Yue Q."/>
            <person name="Zhang X."/>
        </authorList>
    </citation>
    <scope>NUCLEOTIDE SEQUENCE [LARGE SCALE GENOMIC DNA]</scope>
    <source>
        <strain evidence="17 18">BP 5553</strain>
    </source>
</reference>
<feature type="compositionally biased region" description="Low complexity" evidence="14">
    <location>
        <begin position="1064"/>
        <end position="1077"/>
    </location>
</feature>
<organism evidence="17 18">
    <name type="scientific">Venustampulla echinocandica</name>
    <dbReference type="NCBI Taxonomy" id="2656787"/>
    <lineage>
        <taxon>Eukaryota</taxon>
        <taxon>Fungi</taxon>
        <taxon>Dikarya</taxon>
        <taxon>Ascomycota</taxon>
        <taxon>Pezizomycotina</taxon>
        <taxon>Leotiomycetes</taxon>
        <taxon>Helotiales</taxon>
        <taxon>Pleuroascaceae</taxon>
        <taxon>Venustampulla</taxon>
    </lineage>
</organism>
<protein>
    <recommendedName>
        <fullName evidence="13">ATP-dependent DNA helicase</fullName>
        <ecNumber evidence="13">3.6.4.12</ecNumber>
    </recommendedName>
</protein>
<dbReference type="GO" id="GO:0045003">
    <property type="term" value="P:double-strand break repair via synthesis-dependent strand annealing"/>
    <property type="evidence" value="ECO:0007669"/>
    <property type="project" value="TreeGrafter"/>
</dbReference>
<dbReference type="InterPro" id="IPR006935">
    <property type="entry name" value="Helicase/UvrB_N"/>
</dbReference>
<sequence>MDEEDYGDIADEDLIEVFSQHSQSLPSEPRSNKRRRISYDTDDGDSTTHRRQSRDSIVDSGSGDDDEVNTKSRKKKYRIHIGAEEVSARQILGATQAEALPDSSPYRIRGPIYKKPRTEAPKPPVFFRTPQRFISRSNSFQDQINDTSRDEELARELADLPSDAFSSPENDQRSKEPVTIGSSPPRDSQPSSTARQRIISRQNSFRQTTLFGGQAPVSASQPKKVQNYIVDLPPEAPTHHTLDREALKTWDYPANLGATRDYQFSIVKNGLFNNLLVALPTGLGKTFIAATIMLNYFRWTKDAQIVFVAPTKPLVAQQAEACFNIVGIPKSKTTMLTGGQPPVLRAEQWAKKRVFFMTPQTLENDLTSGIADPKKIVLLVVDEAHRATGNYAYVKVVKFMRRFNKSFRILALTATPGASVEAVQEVVNNLEISKVEIRTEESIDIQQYVHRRNIEQIVLDPSDEMIMVKDLFSKALQPLVNQLCAQNAYYNKDPMSLTPYGLMQAKITWLKSDVGRRASAGLKGMMNGLFAILASVAHGIKLLNFHGIGPFFSTIKEFRTGVEDGTKGGKYRTQIVQSPDFKNMMNRIQSWINTEDFIGHPKLTFLCDTILNHFLDAGDGQLGEDTPPSSTRVIVFAEYRDSAEDICRVLNKHGPMLRASVFVGQADSKRSEGMNQAKQLETIENFKSGKLNVIVATSIGEEGLDIGQVDLIVCYDASSSPIRMLQRMGRTGRKRAGNIVLLLMRGKEEDSFTKAKDNYEKMQQMISSGTRFNFRHDLSVRIIPRDINPIVDKRIIEIPLENTQDPSLPEPKRRSTKGKKMPPKKFHMPDGVETGFRKASKISGEGLALTEFGITVRKSKESEIECAPIPPLESVLLSPEDMRELHRRYLRVAYSTDSDILEVTIPDMTMQPVAQRSLSVTAKVAHGQYTKRCVSLFRTLANSQNVEDRFIKPYGDEEPSQNLLDLPTLNRETMDLVEVDLLAKKQPMPRAKQLQYSRMIMSDLETDEEATPTRHHTSSRDLVSGDDSEGEGDSLIDSEERSDDSDALVPQSMQDFIVEEEEISSSSRRTSGLTRSSSPPPLESPKQTPTFLPSEFPDTECTDDDDLPDIPDPVGFPSRHSAVTSVPDLSSEGHVWARSNPRTKGRRVVVLDDSDE</sequence>
<evidence type="ECO:0000256" key="12">
    <source>
        <dbReference type="ARBA" id="ARBA00047995"/>
    </source>
</evidence>
<keyword evidence="11" id="KW-0539">Nucleus</keyword>
<comment type="subunit">
    <text evidence="4 13">Interacts with the MHF histone-fold complex to form the FANCM-MHF complex.</text>
</comment>
<dbReference type="InterPro" id="IPR014001">
    <property type="entry name" value="Helicase_ATP-bd"/>
</dbReference>
<dbReference type="PROSITE" id="PS51194">
    <property type="entry name" value="HELICASE_CTER"/>
    <property type="match status" value="1"/>
</dbReference>
<dbReference type="CDD" id="cd18801">
    <property type="entry name" value="SF2_C_FANCM_Hef"/>
    <property type="match status" value="1"/>
</dbReference>
<dbReference type="GO" id="GO:0016887">
    <property type="term" value="F:ATP hydrolysis activity"/>
    <property type="evidence" value="ECO:0007669"/>
    <property type="project" value="RHEA"/>
</dbReference>
<evidence type="ECO:0000256" key="10">
    <source>
        <dbReference type="ARBA" id="ARBA00023204"/>
    </source>
</evidence>
<feature type="compositionally biased region" description="Polar residues" evidence="14">
    <location>
        <begin position="180"/>
        <end position="196"/>
    </location>
</feature>
<dbReference type="SUPFAM" id="SSF52540">
    <property type="entry name" value="P-loop containing nucleoside triphosphate hydrolases"/>
    <property type="match status" value="1"/>
</dbReference>
<evidence type="ECO:0000256" key="4">
    <source>
        <dbReference type="ARBA" id="ARBA00011390"/>
    </source>
</evidence>
<keyword evidence="6" id="KW-0227">DNA damage</keyword>
<keyword evidence="5" id="KW-0547">Nucleotide-binding</keyword>
<feature type="region of interest" description="Disordered" evidence="14">
    <location>
        <begin position="19"/>
        <end position="75"/>
    </location>
</feature>
<feature type="compositionally biased region" description="Basic and acidic residues" evidence="14">
    <location>
        <begin position="147"/>
        <end position="158"/>
    </location>
</feature>
<dbReference type="PANTHER" id="PTHR14025:SF20">
    <property type="entry name" value="FANCONI ANEMIA GROUP M PROTEIN"/>
    <property type="match status" value="1"/>
</dbReference>
<dbReference type="Gene3D" id="1.20.1320.20">
    <property type="entry name" value="hef helicase domain"/>
    <property type="match status" value="1"/>
</dbReference>
<keyword evidence="18" id="KW-1185">Reference proteome</keyword>
<dbReference type="PANTHER" id="PTHR14025">
    <property type="entry name" value="FANCONI ANEMIA GROUP M FANCM FAMILY MEMBER"/>
    <property type="match status" value="1"/>
</dbReference>
<dbReference type="InterPro" id="IPR044749">
    <property type="entry name" value="FANCM_DEXDc"/>
</dbReference>
<comment type="function">
    <text evidence="1 13">ATP-dependent DNA helicase involved in DNA damage repair by homologous recombination and in genome maintenance. Capable of unwinding D-loops. Plays a role in limiting crossover recombinants during mitotic DNA double-strand break (DSB) repair. Component of a FANCM-MHF complex which promotes gene conversion at blocked replication forks, probably by reversal of the stalled fork.</text>
</comment>
<dbReference type="GO" id="GO:0009378">
    <property type="term" value="F:four-way junction helicase activity"/>
    <property type="evidence" value="ECO:0007669"/>
    <property type="project" value="TreeGrafter"/>
</dbReference>
<dbReference type="RefSeq" id="XP_031869285.1">
    <property type="nucleotide sequence ID" value="XM_032014604.1"/>
</dbReference>
<feature type="region of interest" description="Disordered" evidence="14">
    <location>
        <begin position="802"/>
        <end position="832"/>
    </location>
</feature>
<evidence type="ECO:0000256" key="2">
    <source>
        <dbReference type="ARBA" id="ARBA00004123"/>
    </source>
</evidence>
<feature type="compositionally biased region" description="Polar residues" evidence="14">
    <location>
        <begin position="132"/>
        <end position="146"/>
    </location>
</feature>
<feature type="domain" description="Helicase C-terminal" evidence="16">
    <location>
        <begin position="610"/>
        <end position="778"/>
    </location>
</feature>
<dbReference type="EMBL" id="NPIC01000004">
    <property type="protein sequence ID" value="RDL36629.1"/>
    <property type="molecule type" value="Genomic_DNA"/>
</dbReference>
<dbReference type="Pfam" id="PF00271">
    <property type="entry name" value="Helicase_C"/>
    <property type="match status" value="1"/>
</dbReference>
<comment type="caution">
    <text evidence="17">The sequence shown here is derived from an EMBL/GenBank/DDBJ whole genome shotgun (WGS) entry which is preliminary data.</text>
</comment>
<feature type="compositionally biased region" description="Acidic residues" evidence="14">
    <location>
        <begin position="1024"/>
        <end position="1046"/>
    </location>
</feature>
<evidence type="ECO:0000256" key="7">
    <source>
        <dbReference type="ARBA" id="ARBA00022801"/>
    </source>
</evidence>
<comment type="catalytic activity">
    <reaction evidence="12 13">
        <text>ATP + H2O = ADP + phosphate + H(+)</text>
        <dbReference type="Rhea" id="RHEA:13065"/>
        <dbReference type="ChEBI" id="CHEBI:15377"/>
        <dbReference type="ChEBI" id="CHEBI:15378"/>
        <dbReference type="ChEBI" id="CHEBI:30616"/>
        <dbReference type="ChEBI" id="CHEBI:43474"/>
        <dbReference type="ChEBI" id="CHEBI:456216"/>
        <dbReference type="EC" id="3.6.4.12"/>
    </reaction>
</comment>
<gene>
    <name evidence="17" type="ORF">BP5553_05981</name>
</gene>
<dbReference type="GO" id="GO:0036297">
    <property type="term" value="P:interstrand cross-link repair"/>
    <property type="evidence" value="ECO:0007669"/>
    <property type="project" value="UniProtKB-ARBA"/>
</dbReference>
<feature type="region of interest" description="Disordered" evidence="14">
    <location>
        <begin position="1060"/>
        <end position="1142"/>
    </location>
</feature>
<feature type="compositionally biased region" description="Basic residues" evidence="14">
    <location>
        <begin position="814"/>
        <end position="826"/>
    </location>
</feature>
<keyword evidence="10" id="KW-0234">DNA repair</keyword>
<comment type="similarity">
    <text evidence="3 13">Belongs to the DEAD box helicase family. DEAH subfamily. FANCM sub-subfamily.</text>
</comment>
<evidence type="ECO:0000256" key="5">
    <source>
        <dbReference type="ARBA" id="ARBA00022741"/>
    </source>
</evidence>
<evidence type="ECO:0000256" key="14">
    <source>
        <dbReference type="SAM" id="MobiDB-lite"/>
    </source>
</evidence>
<dbReference type="AlphaFoldDB" id="A0A370TM80"/>
<feature type="compositionally biased region" description="Acidic residues" evidence="14">
    <location>
        <begin position="1097"/>
        <end position="1109"/>
    </location>
</feature>
<evidence type="ECO:0000256" key="3">
    <source>
        <dbReference type="ARBA" id="ARBA00009889"/>
    </source>
</evidence>
<dbReference type="EC" id="3.6.4.12" evidence="13"/>
<dbReference type="SMART" id="SM00487">
    <property type="entry name" value="DEXDc"/>
    <property type="match status" value="1"/>
</dbReference>
<feature type="region of interest" description="Disordered" evidence="14">
    <location>
        <begin position="1005"/>
        <end position="1048"/>
    </location>
</feature>
<evidence type="ECO:0000259" key="16">
    <source>
        <dbReference type="PROSITE" id="PS51194"/>
    </source>
</evidence>
<dbReference type="FunFam" id="3.40.50.300:FF:000861">
    <property type="entry name" value="Fanconi anemia, complementation group M"/>
    <property type="match status" value="1"/>
</dbReference>
<dbReference type="Proteomes" id="UP000254866">
    <property type="component" value="Unassembled WGS sequence"/>
</dbReference>
<evidence type="ECO:0000256" key="8">
    <source>
        <dbReference type="ARBA" id="ARBA00022806"/>
    </source>
</evidence>
<accession>A0A370TM80</accession>
<keyword evidence="7 17" id="KW-0378">Hydrolase</keyword>
<dbReference type="InterPro" id="IPR039686">
    <property type="entry name" value="FANCM/Mph1-like_ID"/>
</dbReference>
<evidence type="ECO:0000256" key="11">
    <source>
        <dbReference type="ARBA" id="ARBA00023242"/>
    </source>
</evidence>
<dbReference type="GO" id="GO:0043138">
    <property type="term" value="F:3'-5' DNA helicase activity"/>
    <property type="evidence" value="ECO:0007669"/>
    <property type="project" value="InterPro"/>
</dbReference>
<dbReference type="GO" id="GO:0005524">
    <property type="term" value="F:ATP binding"/>
    <property type="evidence" value="ECO:0007669"/>
    <property type="project" value="UniProtKB-UniRule"/>
</dbReference>
<evidence type="ECO:0000256" key="1">
    <source>
        <dbReference type="ARBA" id="ARBA00003813"/>
    </source>
</evidence>
<evidence type="ECO:0000256" key="9">
    <source>
        <dbReference type="ARBA" id="ARBA00022840"/>
    </source>
</evidence>
<dbReference type="GeneID" id="43598830"/>
<dbReference type="CDD" id="cd18033">
    <property type="entry name" value="DEXDc_FANCM"/>
    <property type="match status" value="1"/>
</dbReference>
<dbReference type="OrthoDB" id="164902at2759"/>
<dbReference type="Gene3D" id="3.40.50.300">
    <property type="entry name" value="P-loop containing nucleotide triphosphate hydrolases"/>
    <property type="match status" value="2"/>
</dbReference>